<dbReference type="Proteomes" id="UP001432322">
    <property type="component" value="Unassembled WGS sequence"/>
</dbReference>
<dbReference type="AlphaFoldDB" id="A0AAV5W583"/>
<reference evidence="1" key="1">
    <citation type="submission" date="2023-10" db="EMBL/GenBank/DDBJ databases">
        <title>Genome assembly of Pristionchus species.</title>
        <authorList>
            <person name="Yoshida K."/>
            <person name="Sommer R.J."/>
        </authorList>
    </citation>
    <scope>NUCLEOTIDE SEQUENCE</scope>
    <source>
        <strain evidence="1">RS5133</strain>
    </source>
</reference>
<dbReference type="EMBL" id="BTSY01000004">
    <property type="protein sequence ID" value="GMT26162.1"/>
    <property type="molecule type" value="Genomic_DNA"/>
</dbReference>
<gene>
    <name evidence="1" type="ORF">PFISCL1PPCAC_17459</name>
</gene>
<accession>A0AAV5W583</accession>
<keyword evidence="2" id="KW-1185">Reference proteome</keyword>
<comment type="caution">
    <text evidence="1">The sequence shown here is derived from an EMBL/GenBank/DDBJ whole genome shotgun (WGS) entry which is preliminary data.</text>
</comment>
<proteinExistence type="predicted"/>
<name>A0AAV5W583_9BILA</name>
<evidence type="ECO:0000313" key="1">
    <source>
        <dbReference type="EMBL" id="GMT26162.1"/>
    </source>
</evidence>
<protein>
    <submittedName>
        <fullName evidence="1">Uncharacterized protein</fullName>
    </submittedName>
</protein>
<evidence type="ECO:0000313" key="2">
    <source>
        <dbReference type="Proteomes" id="UP001432322"/>
    </source>
</evidence>
<sequence length="103" mass="10987">MLSTDRLWVRVGLELGLDTFFLLLSLSEGAERHKRHIVDGPIDEALGDNEFGLARAHLAGHDGGLASVCRSDKGLDTANLVLAAFEFEPAIFVGGDGVEKIVG</sequence>
<organism evidence="1 2">
    <name type="scientific">Pristionchus fissidentatus</name>
    <dbReference type="NCBI Taxonomy" id="1538716"/>
    <lineage>
        <taxon>Eukaryota</taxon>
        <taxon>Metazoa</taxon>
        <taxon>Ecdysozoa</taxon>
        <taxon>Nematoda</taxon>
        <taxon>Chromadorea</taxon>
        <taxon>Rhabditida</taxon>
        <taxon>Rhabditina</taxon>
        <taxon>Diplogasteromorpha</taxon>
        <taxon>Diplogasteroidea</taxon>
        <taxon>Neodiplogasteridae</taxon>
        <taxon>Pristionchus</taxon>
    </lineage>
</organism>
<feature type="non-terminal residue" evidence="1">
    <location>
        <position position="103"/>
    </location>
</feature>